<dbReference type="InterPro" id="IPR007568">
    <property type="entry name" value="RTA1"/>
</dbReference>
<feature type="transmembrane region" description="Helical" evidence="5">
    <location>
        <begin position="30"/>
        <end position="50"/>
    </location>
</feature>
<dbReference type="EMBL" id="FJOG01000006">
    <property type="protein sequence ID" value="CZR55029.1"/>
    <property type="molecule type" value="Genomic_DNA"/>
</dbReference>
<evidence type="ECO:0000256" key="4">
    <source>
        <dbReference type="ARBA" id="ARBA00023136"/>
    </source>
</evidence>
<feature type="transmembrane region" description="Helical" evidence="5">
    <location>
        <begin position="168"/>
        <end position="191"/>
    </location>
</feature>
<evidence type="ECO:0000256" key="2">
    <source>
        <dbReference type="ARBA" id="ARBA00022692"/>
    </source>
</evidence>
<dbReference type="GO" id="GO:0005886">
    <property type="term" value="C:plasma membrane"/>
    <property type="evidence" value="ECO:0007669"/>
    <property type="project" value="TreeGrafter"/>
</dbReference>
<name>A0A1L7WQH6_9HELO</name>
<evidence type="ECO:0000256" key="3">
    <source>
        <dbReference type="ARBA" id="ARBA00022989"/>
    </source>
</evidence>
<feature type="transmembrane region" description="Helical" evidence="5">
    <location>
        <begin position="57"/>
        <end position="76"/>
    </location>
</feature>
<dbReference type="Proteomes" id="UP000184330">
    <property type="component" value="Unassembled WGS sequence"/>
</dbReference>
<evidence type="ECO:0000256" key="5">
    <source>
        <dbReference type="SAM" id="Phobius"/>
    </source>
</evidence>
<dbReference type="AlphaFoldDB" id="A0A1L7WQH6"/>
<dbReference type="PANTHER" id="PTHR31465:SF8">
    <property type="entry name" value="DOMAIN PROTEIN, PUTATIVE (AFU_ORTHOLOGUE AFUA_6G14140)-RELATED"/>
    <property type="match status" value="1"/>
</dbReference>
<dbReference type="OrthoDB" id="4521223at2759"/>
<proteinExistence type="predicted"/>
<keyword evidence="2 5" id="KW-0812">Transmembrane</keyword>
<dbReference type="PANTHER" id="PTHR31465">
    <property type="entry name" value="PROTEIN RTA1-RELATED"/>
    <property type="match status" value="1"/>
</dbReference>
<keyword evidence="3 5" id="KW-1133">Transmembrane helix</keyword>
<dbReference type="STRING" id="576137.A0A1L7WQH6"/>
<evidence type="ECO:0000256" key="1">
    <source>
        <dbReference type="ARBA" id="ARBA00004141"/>
    </source>
</evidence>
<evidence type="ECO:0000313" key="6">
    <source>
        <dbReference type="EMBL" id="CZR55029.1"/>
    </source>
</evidence>
<feature type="transmembrane region" description="Helical" evidence="5">
    <location>
        <begin position="217"/>
        <end position="237"/>
    </location>
</feature>
<gene>
    <name evidence="6" type="ORF">PAC_04915</name>
</gene>
<feature type="transmembrane region" description="Helical" evidence="5">
    <location>
        <begin position="88"/>
        <end position="110"/>
    </location>
</feature>
<keyword evidence="7" id="KW-1185">Reference proteome</keyword>
<feature type="transmembrane region" description="Helical" evidence="5">
    <location>
        <begin position="252"/>
        <end position="278"/>
    </location>
</feature>
<evidence type="ECO:0000313" key="7">
    <source>
        <dbReference type="Proteomes" id="UP000184330"/>
    </source>
</evidence>
<protein>
    <submittedName>
        <fullName evidence="6">Related to phospholipid-translocating ATPase</fullName>
    </submittedName>
</protein>
<dbReference type="GO" id="GO:0000324">
    <property type="term" value="C:fungal-type vacuole"/>
    <property type="evidence" value="ECO:0007669"/>
    <property type="project" value="TreeGrafter"/>
</dbReference>
<organism evidence="6 7">
    <name type="scientific">Phialocephala subalpina</name>
    <dbReference type="NCBI Taxonomy" id="576137"/>
    <lineage>
        <taxon>Eukaryota</taxon>
        <taxon>Fungi</taxon>
        <taxon>Dikarya</taxon>
        <taxon>Ascomycota</taxon>
        <taxon>Pezizomycotina</taxon>
        <taxon>Leotiomycetes</taxon>
        <taxon>Helotiales</taxon>
        <taxon>Mollisiaceae</taxon>
        <taxon>Phialocephala</taxon>
        <taxon>Phialocephala fortinii species complex</taxon>
    </lineage>
</organism>
<sequence length="307" mass="33407">MSGSDPYHDCTSVSPECPVEATIYGYAPNLGANVFFCATFGLFLAANVLLPFKYKTWTYGSIIAVGALAEVIGYAGRVIMHGNAWSNAGFEMQICCLILAPSFFAAALYLTLKDMVRAIGPQYSPIKPKLYPWIFISCDILSLVLQAAGGATAASANTTKVSADGGHIMLAGIVFQVATFTFLYILLFLFIRNLRGNKHSQTVEQSAIMHDPKFKTFAWGMFIASVAIYLRCIYRIAELAGGWKNKIMQDEISFYVLDGAMVLIAVAAQTVAYPGVWFKPIVEELPLREKRLESESDGSGVVGGTQV</sequence>
<comment type="subcellular location">
    <subcellularLocation>
        <location evidence="1">Membrane</location>
        <topology evidence="1">Multi-pass membrane protein</topology>
    </subcellularLocation>
</comment>
<feature type="transmembrane region" description="Helical" evidence="5">
    <location>
        <begin position="130"/>
        <end position="148"/>
    </location>
</feature>
<dbReference type="Pfam" id="PF04479">
    <property type="entry name" value="RTA1"/>
    <property type="match status" value="1"/>
</dbReference>
<accession>A0A1L7WQH6</accession>
<keyword evidence="4 5" id="KW-0472">Membrane</keyword>
<reference evidence="6 7" key="1">
    <citation type="submission" date="2016-03" db="EMBL/GenBank/DDBJ databases">
        <authorList>
            <person name="Ploux O."/>
        </authorList>
    </citation>
    <scope>NUCLEOTIDE SEQUENCE [LARGE SCALE GENOMIC DNA]</scope>
    <source>
        <strain evidence="6 7">UAMH 11012</strain>
    </source>
</reference>